<reference evidence="2 3" key="1">
    <citation type="submission" date="2020-04" db="EMBL/GenBank/DDBJ databases">
        <authorList>
            <person name="De Canck E."/>
        </authorList>
    </citation>
    <scope>NUCLEOTIDE SEQUENCE [LARGE SCALE GENOMIC DNA]</scope>
    <source>
        <strain evidence="2 3">LMG 29739</strain>
    </source>
</reference>
<proteinExistence type="predicted"/>
<keyword evidence="3" id="KW-1185">Reference proteome</keyword>
<keyword evidence="1" id="KW-0472">Membrane</keyword>
<keyword evidence="1" id="KW-0812">Transmembrane</keyword>
<evidence type="ECO:0000313" key="3">
    <source>
        <dbReference type="Proteomes" id="UP000494329"/>
    </source>
</evidence>
<feature type="transmembrane region" description="Helical" evidence="1">
    <location>
        <begin position="6"/>
        <end position="24"/>
    </location>
</feature>
<gene>
    <name evidence="2" type="ORF">LMG29739_03308</name>
</gene>
<sequence length="31" mass="3449">MSALLETIGSLAIVVSVALHLLVLRHRSHRR</sequence>
<protein>
    <submittedName>
        <fullName evidence="2">Uncharacterized protein</fullName>
    </submittedName>
</protein>
<name>A0A6J5E0V9_9BURK</name>
<dbReference type="AlphaFoldDB" id="A0A6J5E0V9"/>
<organism evidence="2 3">
    <name type="scientific">Paraburkholderia solisilvae</name>
    <dbReference type="NCBI Taxonomy" id="624376"/>
    <lineage>
        <taxon>Bacteria</taxon>
        <taxon>Pseudomonadati</taxon>
        <taxon>Pseudomonadota</taxon>
        <taxon>Betaproteobacteria</taxon>
        <taxon>Burkholderiales</taxon>
        <taxon>Burkholderiaceae</taxon>
        <taxon>Paraburkholderia</taxon>
    </lineage>
</organism>
<dbReference type="EMBL" id="CADIKF010000024">
    <property type="protein sequence ID" value="CAB3760048.1"/>
    <property type="molecule type" value="Genomic_DNA"/>
</dbReference>
<accession>A0A6J5E0V9</accession>
<evidence type="ECO:0000313" key="2">
    <source>
        <dbReference type="EMBL" id="CAB3760048.1"/>
    </source>
</evidence>
<evidence type="ECO:0000256" key="1">
    <source>
        <dbReference type="SAM" id="Phobius"/>
    </source>
</evidence>
<keyword evidence="1" id="KW-1133">Transmembrane helix</keyword>
<dbReference type="Proteomes" id="UP000494329">
    <property type="component" value="Unassembled WGS sequence"/>
</dbReference>